<feature type="transmembrane region" description="Helical" evidence="1">
    <location>
        <begin position="82"/>
        <end position="107"/>
    </location>
</feature>
<evidence type="ECO:0000313" key="3">
    <source>
        <dbReference type="EMBL" id="RAK47674.1"/>
    </source>
</evidence>
<protein>
    <submittedName>
        <fullName evidence="3">CPBP family intramembrane metalloprotease</fullName>
    </submittedName>
</protein>
<dbReference type="GO" id="GO:0008237">
    <property type="term" value="F:metallopeptidase activity"/>
    <property type="evidence" value="ECO:0007669"/>
    <property type="project" value="UniProtKB-KW"/>
</dbReference>
<keyword evidence="3" id="KW-0645">Protease</keyword>
<keyword evidence="1" id="KW-1133">Transmembrane helix</keyword>
<name>A0A328A1D3_9STAP</name>
<comment type="caution">
    <text evidence="3">The sequence shown here is derived from an EMBL/GenBank/DDBJ whole genome shotgun (WGS) entry which is preliminary data.</text>
</comment>
<dbReference type="PANTHER" id="PTHR36435:SF1">
    <property type="entry name" value="CAAX AMINO TERMINAL PROTEASE FAMILY PROTEIN"/>
    <property type="match status" value="1"/>
</dbReference>
<feature type="domain" description="CAAX prenyl protease 2/Lysostaphin resistance protein A-like" evidence="2">
    <location>
        <begin position="48"/>
        <end position="134"/>
    </location>
</feature>
<keyword evidence="3" id="KW-0614">Plasmid</keyword>
<dbReference type="GO" id="GO:0006508">
    <property type="term" value="P:proteolysis"/>
    <property type="evidence" value="ECO:0007669"/>
    <property type="project" value="UniProtKB-KW"/>
</dbReference>
<reference evidence="3 4" key="1">
    <citation type="journal article" date="2018" name="Front. Microbiol.">
        <title>Description and Comparative Genomics of Macrococcus caseolyticus subsp. hominis subsp. nov., Macrococcus goetzii sp. nov., Macrococcus epidermidis sp. nov., and Macrococcus bohemicus sp. nov., Novel Macrococci From Human Clinical Material With Virulence Potential and Suspected Uptake of Foreign DNA by Natural Transformation.</title>
        <authorList>
            <person name="Maslanova I."/>
            <person name="Wertheimer Z."/>
            <person name="Sedlacek I."/>
            <person name="Svec P."/>
            <person name="Indrakova A."/>
            <person name="Kovarovic V."/>
            <person name="Schumann P."/>
            <person name="Sproer C."/>
            <person name="Kralova S."/>
            <person name="Sedo O."/>
            <person name="Kristofova L."/>
            <person name="Vrbovska V."/>
            <person name="Fuzik T."/>
            <person name="Petras P."/>
            <person name="Zdrahal Z."/>
            <person name="Ruzickova V."/>
            <person name="Doskar J."/>
            <person name="Pantucek R."/>
        </authorList>
    </citation>
    <scope>NUCLEOTIDE SEQUENCE [LARGE SCALE GENOMIC DNA]</scope>
    <source>
        <strain evidence="3 4">03/115</strain>
        <plasmid evidence="3">pZKMB2</plasmid>
    </source>
</reference>
<evidence type="ECO:0000256" key="1">
    <source>
        <dbReference type="SAM" id="Phobius"/>
    </source>
</evidence>
<dbReference type="Proteomes" id="UP000249579">
    <property type="component" value="Plasmid pZKMB2"/>
</dbReference>
<organism evidence="3 4">
    <name type="scientific">Macrococcoides bohemicum</name>
    <dbReference type="NCBI Taxonomy" id="1903056"/>
    <lineage>
        <taxon>Bacteria</taxon>
        <taxon>Bacillati</taxon>
        <taxon>Bacillota</taxon>
        <taxon>Bacilli</taxon>
        <taxon>Bacillales</taxon>
        <taxon>Staphylococcaceae</taxon>
        <taxon>Macrococcoides</taxon>
    </lineage>
</organism>
<dbReference type="InterPro" id="IPR052710">
    <property type="entry name" value="CAAX_protease"/>
</dbReference>
<dbReference type="EMBL" id="PZJG01000031">
    <property type="protein sequence ID" value="RAK47674.1"/>
    <property type="molecule type" value="Genomic_DNA"/>
</dbReference>
<keyword evidence="1" id="KW-0472">Membrane</keyword>
<dbReference type="GO" id="GO:0080120">
    <property type="term" value="P:CAAX-box protein maturation"/>
    <property type="evidence" value="ECO:0007669"/>
    <property type="project" value="UniProtKB-ARBA"/>
</dbReference>
<dbReference type="OrthoDB" id="2418607at2"/>
<evidence type="ECO:0000259" key="2">
    <source>
        <dbReference type="Pfam" id="PF02517"/>
    </source>
</evidence>
<sequence>MKKKITYYIGGVLGLLLIQVVFAMICNSLGIQGTSSSKNRLEEMISNPFILIITLVISPIIEELIFRFLLFKKIWIKPFSIYSALFSSILFGLIHGQSNIMTIPLILNGLLYCFLYKRTNTLWLVVLTHSSFNACVLLILFLNR</sequence>
<dbReference type="AlphaFoldDB" id="A0A328A1D3"/>
<dbReference type="InterPro" id="IPR003675">
    <property type="entry name" value="Rce1/LyrA-like_dom"/>
</dbReference>
<keyword evidence="3" id="KW-0378">Hydrolase</keyword>
<dbReference type="Pfam" id="PF02517">
    <property type="entry name" value="Rce1-like"/>
    <property type="match status" value="1"/>
</dbReference>
<accession>A0A328A1D3</accession>
<dbReference type="RefSeq" id="WP_111744473.1">
    <property type="nucleotide sequence ID" value="NZ_CM009973.1"/>
</dbReference>
<dbReference type="GO" id="GO:0004175">
    <property type="term" value="F:endopeptidase activity"/>
    <property type="evidence" value="ECO:0007669"/>
    <property type="project" value="UniProtKB-ARBA"/>
</dbReference>
<keyword evidence="1" id="KW-0812">Transmembrane</keyword>
<keyword evidence="3" id="KW-0482">Metalloprotease</keyword>
<proteinExistence type="predicted"/>
<geneLocation type="plasmid" evidence="4">
    <name>pzkmb2</name>
</geneLocation>
<gene>
    <name evidence="3" type="ORF">BHX94_12525</name>
</gene>
<feature type="transmembrane region" description="Helical" evidence="1">
    <location>
        <begin position="122"/>
        <end position="142"/>
    </location>
</feature>
<dbReference type="PANTHER" id="PTHR36435">
    <property type="entry name" value="SLR1288 PROTEIN"/>
    <property type="match status" value="1"/>
</dbReference>
<feature type="transmembrane region" description="Helical" evidence="1">
    <location>
        <begin position="7"/>
        <end position="30"/>
    </location>
</feature>
<feature type="transmembrane region" description="Helical" evidence="1">
    <location>
        <begin position="50"/>
        <end position="70"/>
    </location>
</feature>
<evidence type="ECO:0000313" key="4">
    <source>
        <dbReference type="Proteomes" id="UP000249579"/>
    </source>
</evidence>